<keyword evidence="3" id="KW-1185">Reference proteome</keyword>
<dbReference type="AlphaFoldDB" id="A0A284SCW2"/>
<proteinExistence type="predicted"/>
<evidence type="ECO:0000256" key="1">
    <source>
        <dbReference type="SAM" id="MobiDB-lite"/>
    </source>
</evidence>
<sequence length="368" mass="41465">MVDSIGLLGERPHTYTTFIYKHRLLEIVLHAIIRSMNGSVNSRFQFFHHGVCNAVHSYIASNLFTLDPVDTEEKCLVWTCRDYALACMTLFVDQGPEFGVDAQVSEWGTRPFFYNIISIIVRAFDHHFSDIGGHASQFQVMGFLLGQGFAGGIIDAYDIFQEEGVLGQIVRRSELQLWLIEGLMEYIIGISEAAKRMGEYPDLQSEDFLQSHIEDLHNPCIIRGICASIVQSNIPPHSILSPLASMAPDHPEWRKILAILLSPKGLPELRPGTQGSPLLSPDAKYSVNKYEFRLINPGRDEASMKKDLKEAVNILNEYVMAARNEFNQPSTSSTSSPHIEPKAPRESRWRKWKKKLGNLHTDIEAGLV</sequence>
<feature type="region of interest" description="Disordered" evidence="1">
    <location>
        <begin position="327"/>
        <end position="351"/>
    </location>
</feature>
<dbReference type="EMBL" id="FUEG01000071">
    <property type="protein sequence ID" value="SJL18847.1"/>
    <property type="molecule type" value="Genomic_DNA"/>
</dbReference>
<protein>
    <submittedName>
        <fullName evidence="2">Uncharacterized protein</fullName>
    </submittedName>
</protein>
<feature type="compositionally biased region" description="Basic and acidic residues" evidence="1">
    <location>
        <begin position="339"/>
        <end position="349"/>
    </location>
</feature>
<organism evidence="2 3">
    <name type="scientific">Armillaria ostoyae</name>
    <name type="common">Armillaria root rot fungus</name>
    <dbReference type="NCBI Taxonomy" id="47428"/>
    <lineage>
        <taxon>Eukaryota</taxon>
        <taxon>Fungi</taxon>
        <taxon>Dikarya</taxon>
        <taxon>Basidiomycota</taxon>
        <taxon>Agaricomycotina</taxon>
        <taxon>Agaricomycetes</taxon>
        <taxon>Agaricomycetidae</taxon>
        <taxon>Agaricales</taxon>
        <taxon>Marasmiineae</taxon>
        <taxon>Physalacriaceae</taxon>
        <taxon>Armillaria</taxon>
    </lineage>
</organism>
<name>A0A284SCW2_ARMOS</name>
<feature type="compositionally biased region" description="Polar residues" evidence="1">
    <location>
        <begin position="327"/>
        <end position="337"/>
    </location>
</feature>
<reference evidence="3" key="1">
    <citation type="journal article" date="2017" name="Nat. Ecol. Evol.">
        <title>Genome expansion and lineage-specific genetic innovations in the forest pathogenic fungi Armillaria.</title>
        <authorList>
            <person name="Sipos G."/>
            <person name="Prasanna A.N."/>
            <person name="Walter M.C."/>
            <person name="O'Connor E."/>
            <person name="Balint B."/>
            <person name="Krizsan K."/>
            <person name="Kiss B."/>
            <person name="Hess J."/>
            <person name="Varga T."/>
            <person name="Slot J."/>
            <person name="Riley R."/>
            <person name="Boka B."/>
            <person name="Rigling D."/>
            <person name="Barry K."/>
            <person name="Lee J."/>
            <person name="Mihaltcheva S."/>
            <person name="LaButti K."/>
            <person name="Lipzen A."/>
            <person name="Waldron R."/>
            <person name="Moloney N.M."/>
            <person name="Sperisen C."/>
            <person name="Kredics L."/>
            <person name="Vagvoelgyi C."/>
            <person name="Patrignani A."/>
            <person name="Fitzpatrick D."/>
            <person name="Nagy I."/>
            <person name="Doyle S."/>
            <person name="Anderson J.B."/>
            <person name="Grigoriev I.V."/>
            <person name="Gueldener U."/>
            <person name="Muensterkoetter M."/>
            <person name="Nagy L.G."/>
        </authorList>
    </citation>
    <scope>NUCLEOTIDE SEQUENCE [LARGE SCALE GENOMIC DNA]</scope>
    <source>
        <strain evidence="3">C18/9</strain>
    </source>
</reference>
<dbReference type="OrthoDB" id="2977114at2759"/>
<evidence type="ECO:0000313" key="3">
    <source>
        <dbReference type="Proteomes" id="UP000219338"/>
    </source>
</evidence>
<dbReference type="Proteomes" id="UP000219338">
    <property type="component" value="Unassembled WGS sequence"/>
</dbReference>
<gene>
    <name evidence="2" type="ORF">ARMOST_22449</name>
</gene>
<accession>A0A284SCW2</accession>
<evidence type="ECO:0000313" key="2">
    <source>
        <dbReference type="EMBL" id="SJL18847.1"/>
    </source>
</evidence>